<protein>
    <submittedName>
        <fullName evidence="4">Polysaccharide deacetylase family protein</fullName>
    </submittedName>
</protein>
<comment type="subcellular location">
    <subcellularLocation>
        <location evidence="1">Secreted</location>
    </subcellularLocation>
</comment>
<dbReference type="Gene3D" id="3.20.20.370">
    <property type="entry name" value="Glycoside hydrolase/deacetylase"/>
    <property type="match status" value="1"/>
</dbReference>
<dbReference type="CDD" id="cd10918">
    <property type="entry name" value="CE4_NodB_like_5s_6s"/>
    <property type="match status" value="1"/>
</dbReference>
<dbReference type="InterPro" id="IPR051398">
    <property type="entry name" value="Polysacch_Deacetylase"/>
</dbReference>
<feature type="domain" description="NodB homology" evidence="3">
    <location>
        <begin position="55"/>
        <end position="236"/>
    </location>
</feature>
<keyword evidence="5" id="KW-1185">Reference proteome</keyword>
<keyword evidence="2" id="KW-0732">Signal</keyword>
<dbReference type="Pfam" id="PF01522">
    <property type="entry name" value="Polysacc_deac_1"/>
    <property type="match status" value="1"/>
</dbReference>
<gene>
    <name evidence="4" type="ORF">KDD93_02430</name>
</gene>
<organism evidence="4 5">
    <name type="scientific">Campylobacter anatolicus</name>
    <dbReference type="NCBI Taxonomy" id="2829105"/>
    <lineage>
        <taxon>Bacteria</taxon>
        <taxon>Pseudomonadati</taxon>
        <taxon>Campylobacterota</taxon>
        <taxon>Epsilonproteobacteria</taxon>
        <taxon>Campylobacterales</taxon>
        <taxon>Campylobacteraceae</taxon>
        <taxon>Campylobacter</taxon>
    </lineage>
</organism>
<proteinExistence type="predicted"/>
<accession>A0ABS5HH93</accession>
<dbReference type="InterPro" id="IPR002509">
    <property type="entry name" value="NODB_dom"/>
</dbReference>
<sequence length="236" mass="27205">MYHMISDHLPKNASKFNRLRVKPEEFERQLIWLKNNGFKSYTLNELINLKHIPPKSIVLTFDDGYKDNFTNAFTLLKKYGFKATIFIVINRFNADWASDKDTKNKSTELNAEPMLSNEDVREMIASGLIEIGSHTLNHVNLPTLTETQKANEIKNSKEQIEKIFSISCNTFAYPFGFFDDDSVLAVKNANYTAAVTTQNDVYDRQKYSNFKIPRIMISGRQGFLAFILKIKNGRAR</sequence>
<reference evidence="4 5" key="1">
    <citation type="submission" date="2021-04" db="EMBL/GenBank/DDBJ databases">
        <title>Molecular and phenotypic characterization and identification of bacterial isolates recovered from the Anatolian ground squirrels (Spermophilus xanthoprymnus) and which have the potential to form a new species in the Campylobacter genus.</title>
        <authorList>
            <person name="Aydin F."/>
            <person name="Abay S."/>
            <person name="Kayman T."/>
            <person name="Karakaya E."/>
            <person name="Mustak H.K."/>
            <person name="Mustak I.B."/>
            <person name="Bilgin N."/>
            <person name="Duzler A."/>
            <person name="Sahin O."/>
            <person name="Guran O."/>
            <person name="Saticioglu I.B."/>
        </authorList>
    </citation>
    <scope>NUCLEOTIDE SEQUENCE [LARGE SCALE GENOMIC DNA]</scope>
    <source>
        <strain evidence="5">faydin-G24</strain>
    </source>
</reference>
<evidence type="ECO:0000256" key="1">
    <source>
        <dbReference type="ARBA" id="ARBA00004613"/>
    </source>
</evidence>
<dbReference type="PANTHER" id="PTHR34216:SF3">
    <property type="entry name" value="POLY-BETA-1,6-N-ACETYL-D-GLUCOSAMINE N-DEACETYLASE"/>
    <property type="match status" value="1"/>
</dbReference>
<evidence type="ECO:0000313" key="4">
    <source>
        <dbReference type="EMBL" id="MBR8463426.1"/>
    </source>
</evidence>
<dbReference type="PROSITE" id="PS51677">
    <property type="entry name" value="NODB"/>
    <property type="match status" value="1"/>
</dbReference>
<evidence type="ECO:0000256" key="2">
    <source>
        <dbReference type="ARBA" id="ARBA00022729"/>
    </source>
</evidence>
<comment type="caution">
    <text evidence="4">The sequence shown here is derived from an EMBL/GenBank/DDBJ whole genome shotgun (WGS) entry which is preliminary data.</text>
</comment>
<evidence type="ECO:0000313" key="5">
    <source>
        <dbReference type="Proteomes" id="UP000682951"/>
    </source>
</evidence>
<dbReference type="Proteomes" id="UP000682951">
    <property type="component" value="Unassembled WGS sequence"/>
</dbReference>
<dbReference type="InterPro" id="IPR011330">
    <property type="entry name" value="Glyco_hydro/deAcase_b/a-brl"/>
</dbReference>
<name>A0ABS5HH93_9BACT</name>
<dbReference type="PANTHER" id="PTHR34216">
    <property type="match status" value="1"/>
</dbReference>
<dbReference type="SUPFAM" id="SSF88713">
    <property type="entry name" value="Glycoside hydrolase/deacetylase"/>
    <property type="match status" value="1"/>
</dbReference>
<evidence type="ECO:0000259" key="3">
    <source>
        <dbReference type="PROSITE" id="PS51677"/>
    </source>
</evidence>
<dbReference type="EMBL" id="JAGSSW010000002">
    <property type="protein sequence ID" value="MBR8463426.1"/>
    <property type="molecule type" value="Genomic_DNA"/>
</dbReference>